<dbReference type="Pfam" id="PF13354">
    <property type="entry name" value="Beta-lactamase2"/>
    <property type="match status" value="1"/>
</dbReference>
<dbReference type="EC" id="3.5.2.6" evidence="4"/>
<feature type="chain" id="PRO_5045481602" evidence="2">
    <location>
        <begin position="19"/>
        <end position="322"/>
    </location>
</feature>
<dbReference type="InterPro" id="IPR045155">
    <property type="entry name" value="Beta-lactam_cat"/>
</dbReference>
<feature type="compositionally biased region" description="Basic residues" evidence="1">
    <location>
        <begin position="43"/>
        <end position="52"/>
    </location>
</feature>
<sequence>MKNKIFFGSALVAFCSLAFYMTNINRIKMTKIEVYNGNTTKVTQHKQSKKSVNKAPAPKKSVKKTVKKKTTSKLTIASGSNKKIVKDIKKQLADQDENYQVSFLDLDKPNDFARVANNNKASLQAKSSLKFYLLLAYENAVKSKKIIANYSYKIKSSDQLKSKDKMLQTGLQYSYTYIRDMMINQDSDVAANILLNKIGRKQVNKVAKKFGATNTEITGKFGSKNIGQTSAYDMTKVMKSLYQGKVLGVMHDTRIIGYLIGSKNKKLTAKISGRSYSISGPSGGVALVEVNGKNYALACINEKADFNYESLGEAVNSAVHKR</sequence>
<feature type="compositionally biased region" description="Basic residues" evidence="1">
    <location>
        <begin position="60"/>
        <end position="69"/>
    </location>
</feature>
<dbReference type="Gene3D" id="3.40.710.10">
    <property type="entry name" value="DD-peptidase/beta-lactamase superfamily"/>
    <property type="match status" value="1"/>
</dbReference>
<keyword evidence="2" id="KW-0732">Signal</keyword>
<evidence type="ECO:0000256" key="1">
    <source>
        <dbReference type="SAM" id="MobiDB-lite"/>
    </source>
</evidence>
<accession>A0ABS4MEJ4</accession>
<dbReference type="Proteomes" id="UP001519292">
    <property type="component" value="Unassembled WGS sequence"/>
</dbReference>
<name>A0ABS4MEJ4_9LACO</name>
<organism evidence="4 5">
    <name type="scientific">Lactobacillus colini</name>
    <dbReference type="NCBI Taxonomy" id="1819254"/>
    <lineage>
        <taxon>Bacteria</taxon>
        <taxon>Bacillati</taxon>
        <taxon>Bacillota</taxon>
        <taxon>Bacilli</taxon>
        <taxon>Lactobacillales</taxon>
        <taxon>Lactobacillaceae</taxon>
        <taxon>Lactobacillus</taxon>
    </lineage>
</organism>
<protein>
    <submittedName>
        <fullName evidence="4">Beta-lactamase class A</fullName>
        <ecNumber evidence="4">3.5.2.6</ecNumber>
    </submittedName>
</protein>
<reference evidence="4 5" key="1">
    <citation type="submission" date="2021-03" db="EMBL/GenBank/DDBJ databases">
        <title>Genomic Encyclopedia of Type Strains, Phase IV (KMG-IV): sequencing the most valuable type-strain genomes for metagenomic binning, comparative biology and taxonomic classification.</title>
        <authorList>
            <person name="Goeker M."/>
        </authorList>
    </citation>
    <scope>NUCLEOTIDE SEQUENCE [LARGE SCALE GENOMIC DNA]</scope>
    <source>
        <strain evidence="4 5">DSM 101872</strain>
    </source>
</reference>
<dbReference type="SUPFAM" id="SSF56601">
    <property type="entry name" value="beta-lactamase/transpeptidase-like"/>
    <property type="match status" value="1"/>
</dbReference>
<proteinExistence type="predicted"/>
<dbReference type="RefSeq" id="WP_209686790.1">
    <property type="nucleotide sequence ID" value="NZ_JAGGLU010000006.1"/>
</dbReference>
<comment type="caution">
    <text evidence="4">The sequence shown here is derived from an EMBL/GenBank/DDBJ whole genome shotgun (WGS) entry which is preliminary data.</text>
</comment>
<evidence type="ECO:0000313" key="5">
    <source>
        <dbReference type="Proteomes" id="UP001519292"/>
    </source>
</evidence>
<feature type="domain" description="Beta-lactamase class A catalytic" evidence="3">
    <location>
        <begin position="101"/>
        <end position="298"/>
    </location>
</feature>
<gene>
    <name evidence="4" type="ORF">J2Z60_001225</name>
</gene>
<evidence type="ECO:0000256" key="2">
    <source>
        <dbReference type="SAM" id="SignalP"/>
    </source>
</evidence>
<dbReference type="GO" id="GO:0008800">
    <property type="term" value="F:beta-lactamase activity"/>
    <property type="evidence" value="ECO:0007669"/>
    <property type="project" value="UniProtKB-EC"/>
</dbReference>
<keyword evidence="4" id="KW-0378">Hydrolase</keyword>
<evidence type="ECO:0000259" key="3">
    <source>
        <dbReference type="Pfam" id="PF13354"/>
    </source>
</evidence>
<feature type="signal peptide" evidence="2">
    <location>
        <begin position="1"/>
        <end position="18"/>
    </location>
</feature>
<feature type="region of interest" description="Disordered" evidence="1">
    <location>
        <begin position="42"/>
        <end position="69"/>
    </location>
</feature>
<keyword evidence="5" id="KW-1185">Reference proteome</keyword>
<evidence type="ECO:0000313" key="4">
    <source>
        <dbReference type="EMBL" id="MBP2058048.1"/>
    </source>
</evidence>
<dbReference type="EMBL" id="JAGGLU010000006">
    <property type="protein sequence ID" value="MBP2058048.1"/>
    <property type="molecule type" value="Genomic_DNA"/>
</dbReference>
<dbReference type="InterPro" id="IPR012338">
    <property type="entry name" value="Beta-lactam/transpept-like"/>
</dbReference>